<evidence type="ECO:0000256" key="6">
    <source>
        <dbReference type="ARBA" id="ARBA00022962"/>
    </source>
</evidence>
<dbReference type="GO" id="GO:0005829">
    <property type="term" value="C:cytosol"/>
    <property type="evidence" value="ECO:0007669"/>
    <property type="project" value="TreeGrafter"/>
</dbReference>
<dbReference type="GO" id="GO:0005524">
    <property type="term" value="F:ATP binding"/>
    <property type="evidence" value="ECO:0007669"/>
    <property type="project" value="UniProtKB-KW"/>
</dbReference>
<keyword evidence="4 9" id="KW-0547">Nucleotide-binding</keyword>
<dbReference type="Gene3D" id="3.60.20.10">
    <property type="entry name" value="Glutamine Phosphoribosylpyrophosphate, subunit 1, domain 1"/>
    <property type="match status" value="1"/>
</dbReference>
<sequence length="662" mass="74880">MCGFVGIFHRNGQPFEERGVLHRMNQTIFHRGPDDAGMHVSGPVGLGFRRLSVIDVPGGHQPMIDTETGVALVFNGEIYNYKELRRELEGAGAVFRTRSDTEVLLRSFIRWGAQCVDHLSGMFAFAAWDPRAGTLTVARDRLGVKPFYWTEIGNDFLFASEVKAFFQHPKFHKRASLDGISSYLSFRQPVWEQTYFEGVHKLLPGEMMVVAPQQLHRRRYWSLPVPRPDHRKTEAMWQEELKEKLDTAVRRCLVADVPLGAYLSGGLDSSILVALMAKNMNTRPQTFSIGYGVHGYDEGEYALEVAKAVGAEHTHLTIDQKEYVEGMGPLIEQCDAPLMIPQMVAVLKLSKEIRRHVKVALCGDGADELFGGYGRVMRSPFDWKKIRFMRQVLGPAAGSLQRLGRDPYGPLANLSCDSHLQHFLNVYHWMPIPEKMGLLTGDARAQLRGDRATLASFEEAFSDTEGCDPHDRVLHAFQKIHLGCVLDKVDTIGMLASLEGRVPFVDHELVETFVHMPHSLKMKWNSPAAMFRALGTSAFKASEVLDQNKYLLRQHGRSLLPPHLAHRKKMGFPTPLDDWLKAGMLDDARELLLDQRSRERGIFDAKRLEHFLTHPQSLDYDFYGKKVWMLMNLELWFRRVVDARVQEPVAVAAESEAPALAA</sequence>
<dbReference type="AlphaFoldDB" id="A0A1I1U1T6"/>
<keyword evidence="6 8" id="KW-0315">Glutamine amidotransferase</keyword>
<evidence type="ECO:0000313" key="12">
    <source>
        <dbReference type="EMBL" id="SFD64625.1"/>
    </source>
</evidence>
<dbReference type="GO" id="GO:0004066">
    <property type="term" value="F:asparagine synthase (glutamine-hydrolyzing) activity"/>
    <property type="evidence" value="ECO:0007669"/>
    <property type="project" value="UniProtKB-EC"/>
</dbReference>
<accession>A0A1I1U1T6</accession>
<evidence type="ECO:0000256" key="1">
    <source>
        <dbReference type="ARBA" id="ARBA00005187"/>
    </source>
</evidence>
<dbReference type="STRING" id="32040.SAMN04489710_104239"/>
<organism evidence="12 13">
    <name type="scientific">Paracidovorax konjaci</name>
    <dbReference type="NCBI Taxonomy" id="32040"/>
    <lineage>
        <taxon>Bacteria</taxon>
        <taxon>Pseudomonadati</taxon>
        <taxon>Pseudomonadota</taxon>
        <taxon>Betaproteobacteria</taxon>
        <taxon>Burkholderiales</taxon>
        <taxon>Comamonadaceae</taxon>
        <taxon>Paracidovorax</taxon>
    </lineage>
</organism>
<dbReference type="CDD" id="cd01991">
    <property type="entry name" value="Asn_synthase_B_C"/>
    <property type="match status" value="1"/>
</dbReference>
<feature type="active site" description="For GATase activity" evidence="8">
    <location>
        <position position="2"/>
    </location>
</feature>
<feature type="domain" description="Glutamine amidotransferase type-2" evidence="11">
    <location>
        <begin position="2"/>
        <end position="213"/>
    </location>
</feature>
<dbReference type="CDD" id="cd00712">
    <property type="entry name" value="AsnB"/>
    <property type="match status" value="1"/>
</dbReference>
<dbReference type="Proteomes" id="UP000199517">
    <property type="component" value="Unassembled WGS sequence"/>
</dbReference>
<evidence type="ECO:0000313" key="13">
    <source>
        <dbReference type="Proteomes" id="UP000199517"/>
    </source>
</evidence>
<dbReference type="InterPro" id="IPR051786">
    <property type="entry name" value="ASN_synthetase/amidase"/>
</dbReference>
<keyword evidence="8" id="KW-0028">Amino-acid biosynthesis</keyword>
<dbReference type="Pfam" id="PF00733">
    <property type="entry name" value="Asn_synthase"/>
    <property type="match status" value="1"/>
</dbReference>
<keyword evidence="13" id="KW-1185">Reference proteome</keyword>
<dbReference type="InterPro" id="IPR029055">
    <property type="entry name" value="Ntn_hydrolases_N"/>
</dbReference>
<feature type="binding site" evidence="9">
    <location>
        <position position="289"/>
    </location>
    <ligand>
        <name>ATP</name>
        <dbReference type="ChEBI" id="CHEBI:30616"/>
    </ligand>
</feature>
<dbReference type="PANTHER" id="PTHR43284">
    <property type="entry name" value="ASPARAGINE SYNTHETASE (GLUTAMINE-HYDROLYZING)"/>
    <property type="match status" value="1"/>
</dbReference>
<dbReference type="SUPFAM" id="SSF52402">
    <property type="entry name" value="Adenine nucleotide alpha hydrolases-like"/>
    <property type="match status" value="1"/>
</dbReference>
<proteinExistence type="inferred from homology"/>
<dbReference type="InterPro" id="IPR006426">
    <property type="entry name" value="Asn_synth_AEB"/>
</dbReference>
<dbReference type="PROSITE" id="PS51278">
    <property type="entry name" value="GATASE_TYPE_2"/>
    <property type="match status" value="1"/>
</dbReference>
<protein>
    <recommendedName>
        <fullName evidence="3">asparagine synthase (glutamine-hydrolyzing)</fullName>
        <ecNumber evidence="3">6.3.5.4</ecNumber>
    </recommendedName>
</protein>
<dbReference type="InterPro" id="IPR033738">
    <property type="entry name" value="AsnB_N"/>
</dbReference>
<comment type="similarity">
    <text evidence="2">Belongs to the asparagine synthetase family.</text>
</comment>
<comment type="catalytic activity">
    <reaction evidence="7">
        <text>L-aspartate + L-glutamine + ATP + H2O = L-asparagine + L-glutamate + AMP + diphosphate + H(+)</text>
        <dbReference type="Rhea" id="RHEA:12228"/>
        <dbReference type="ChEBI" id="CHEBI:15377"/>
        <dbReference type="ChEBI" id="CHEBI:15378"/>
        <dbReference type="ChEBI" id="CHEBI:29985"/>
        <dbReference type="ChEBI" id="CHEBI:29991"/>
        <dbReference type="ChEBI" id="CHEBI:30616"/>
        <dbReference type="ChEBI" id="CHEBI:33019"/>
        <dbReference type="ChEBI" id="CHEBI:58048"/>
        <dbReference type="ChEBI" id="CHEBI:58359"/>
        <dbReference type="ChEBI" id="CHEBI:456215"/>
        <dbReference type="EC" id="6.3.5.4"/>
    </reaction>
</comment>
<evidence type="ECO:0000256" key="4">
    <source>
        <dbReference type="ARBA" id="ARBA00022741"/>
    </source>
</evidence>
<name>A0A1I1U1T6_9BURK</name>
<dbReference type="EMBL" id="FOMQ01000004">
    <property type="protein sequence ID" value="SFD64625.1"/>
    <property type="molecule type" value="Genomic_DNA"/>
</dbReference>
<evidence type="ECO:0000256" key="10">
    <source>
        <dbReference type="PIRSR" id="PIRSR001589-3"/>
    </source>
</evidence>
<dbReference type="NCBIfam" id="TIGR01536">
    <property type="entry name" value="asn_synth_AEB"/>
    <property type="match status" value="1"/>
</dbReference>
<evidence type="ECO:0000256" key="2">
    <source>
        <dbReference type="ARBA" id="ARBA00005752"/>
    </source>
</evidence>
<dbReference type="InterPro" id="IPR001962">
    <property type="entry name" value="Asn_synthase"/>
</dbReference>
<dbReference type="InterPro" id="IPR017932">
    <property type="entry name" value="GATase_2_dom"/>
</dbReference>
<dbReference type="Pfam" id="PF13537">
    <property type="entry name" value="GATase_7"/>
    <property type="match status" value="1"/>
</dbReference>
<dbReference type="GO" id="GO:0006529">
    <property type="term" value="P:asparagine biosynthetic process"/>
    <property type="evidence" value="ECO:0007669"/>
    <property type="project" value="UniProtKB-KW"/>
</dbReference>
<evidence type="ECO:0000256" key="7">
    <source>
        <dbReference type="ARBA" id="ARBA00048741"/>
    </source>
</evidence>
<evidence type="ECO:0000256" key="8">
    <source>
        <dbReference type="PIRSR" id="PIRSR001589-1"/>
    </source>
</evidence>
<evidence type="ECO:0000256" key="9">
    <source>
        <dbReference type="PIRSR" id="PIRSR001589-2"/>
    </source>
</evidence>
<dbReference type="SUPFAM" id="SSF56235">
    <property type="entry name" value="N-terminal nucleophile aminohydrolases (Ntn hydrolases)"/>
    <property type="match status" value="1"/>
</dbReference>
<keyword evidence="8" id="KW-0061">Asparagine biosynthesis</keyword>
<feature type="binding site" evidence="9">
    <location>
        <position position="100"/>
    </location>
    <ligand>
        <name>L-glutamine</name>
        <dbReference type="ChEBI" id="CHEBI:58359"/>
    </ligand>
</feature>
<dbReference type="RefSeq" id="WP_092950798.1">
    <property type="nucleotide sequence ID" value="NZ_FOMQ01000004.1"/>
</dbReference>
<evidence type="ECO:0000256" key="5">
    <source>
        <dbReference type="ARBA" id="ARBA00022840"/>
    </source>
</evidence>
<keyword evidence="5 9" id="KW-0067">ATP-binding</keyword>
<dbReference type="EC" id="6.3.5.4" evidence="3"/>
<gene>
    <name evidence="12" type="ORF">SAMN04489710_104239</name>
</gene>
<dbReference type="OrthoDB" id="9763290at2"/>
<evidence type="ECO:0000259" key="11">
    <source>
        <dbReference type="PROSITE" id="PS51278"/>
    </source>
</evidence>
<dbReference type="PIRSF" id="PIRSF001589">
    <property type="entry name" value="Asn_synthetase_glu-h"/>
    <property type="match status" value="1"/>
</dbReference>
<reference evidence="13" key="1">
    <citation type="submission" date="2016-10" db="EMBL/GenBank/DDBJ databases">
        <authorList>
            <person name="Varghese N."/>
            <person name="Submissions S."/>
        </authorList>
    </citation>
    <scope>NUCLEOTIDE SEQUENCE [LARGE SCALE GENOMIC DNA]</scope>
    <source>
        <strain evidence="13">DSM 7481</strain>
    </source>
</reference>
<feature type="site" description="Important for beta-aspartyl-AMP intermediate formation" evidence="10">
    <location>
        <position position="364"/>
    </location>
</feature>
<comment type="pathway">
    <text evidence="1">Amino-acid biosynthesis; L-asparagine biosynthesis; L-asparagine from L-aspartate (L-Gln route): step 1/1.</text>
</comment>
<dbReference type="Gene3D" id="3.40.50.620">
    <property type="entry name" value="HUPs"/>
    <property type="match status" value="1"/>
</dbReference>
<dbReference type="InterPro" id="IPR014729">
    <property type="entry name" value="Rossmann-like_a/b/a_fold"/>
</dbReference>
<evidence type="ECO:0000256" key="3">
    <source>
        <dbReference type="ARBA" id="ARBA00012737"/>
    </source>
</evidence>
<dbReference type="PANTHER" id="PTHR43284:SF1">
    <property type="entry name" value="ASPARAGINE SYNTHETASE"/>
    <property type="match status" value="1"/>
</dbReference>